<accession>A0A3A4A8Y1</accession>
<gene>
    <name evidence="2" type="ORF">D5H75_29555</name>
</gene>
<evidence type="ECO:0000313" key="3">
    <source>
        <dbReference type="Proteomes" id="UP000265768"/>
    </source>
</evidence>
<sequence length="89" mass="9448">MRHALVRVRLGGRNREHVQPLHDRWPGRRGLAVSHVGGEDDFPPRMAVAAPRGRLRPSGPPAVRPAAAPASGAGPASPGVGLMPYQRIP</sequence>
<organism evidence="2 3">
    <name type="scientific">Bailinhaonella thermotolerans</name>
    <dbReference type="NCBI Taxonomy" id="1070861"/>
    <lineage>
        <taxon>Bacteria</taxon>
        <taxon>Bacillati</taxon>
        <taxon>Actinomycetota</taxon>
        <taxon>Actinomycetes</taxon>
        <taxon>Streptosporangiales</taxon>
        <taxon>Streptosporangiaceae</taxon>
        <taxon>Bailinhaonella</taxon>
    </lineage>
</organism>
<dbReference type="AlphaFoldDB" id="A0A3A4A8Y1"/>
<comment type="caution">
    <text evidence="2">The sequence shown here is derived from an EMBL/GenBank/DDBJ whole genome shotgun (WGS) entry which is preliminary data.</text>
</comment>
<dbReference type="EMBL" id="QZEY01000015">
    <property type="protein sequence ID" value="RJL24469.1"/>
    <property type="molecule type" value="Genomic_DNA"/>
</dbReference>
<protein>
    <submittedName>
        <fullName evidence="2">Uncharacterized protein</fullName>
    </submittedName>
</protein>
<reference evidence="2 3" key="1">
    <citation type="submission" date="2018-09" db="EMBL/GenBank/DDBJ databases">
        <title>YIM 75507 draft genome.</title>
        <authorList>
            <person name="Tang S."/>
            <person name="Feng Y."/>
        </authorList>
    </citation>
    <scope>NUCLEOTIDE SEQUENCE [LARGE SCALE GENOMIC DNA]</scope>
    <source>
        <strain evidence="2 3">YIM 75507</strain>
    </source>
</reference>
<feature type="region of interest" description="Disordered" evidence="1">
    <location>
        <begin position="35"/>
        <end position="89"/>
    </location>
</feature>
<feature type="compositionally biased region" description="Low complexity" evidence="1">
    <location>
        <begin position="64"/>
        <end position="81"/>
    </location>
</feature>
<proteinExistence type="predicted"/>
<evidence type="ECO:0000256" key="1">
    <source>
        <dbReference type="SAM" id="MobiDB-lite"/>
    </source>
</evidence>
<name>A0A3A4A8Y1_9ACTN</name>
<keyword evidence="3" id="KW-1185">Reference proteome</keyword>
<dbReference type="Proteomes" id="UP000265768">
    <property type="component" value="Unassembled WGS sequence"/>
</dbReference>
<evidence type="ECO:0000313" key="2">
    <source>
        <dbReference type="EMBL" id="RJL24469.1"/>
    </source>
</evidence>